<evidence type="ECO:0000313" key="2">
    <source>
        <dbReference type="EMBL" id="KAK8881309.1"/>
    </source>
</evidence>
<protein>
    <submittedName>
        <fullName evidence="2">Uncharacterized protein</fullName>
    </submittedName>
</protein>
<accession>A0ABR2JQY0</accession>
<reference evidence="2 3" key="1">
    <citation type="submission" date="2024-04" db="EMBL/GenBank/DDBJ databases">
        <title>Tritrichomonas musculus Genome.</title>
        <authorList>
            <person name="Alves-Ferreira E."/>
            <person name="Grigg M."/>
            <person name="Lorenzi H."/>
            <person name="Galac M."/>
        </authorList>
    </citation>
    <scope>NUCLEOTIDE SEQUENCE [LARGE SCALE GENOMIC DNA]</scope>
    <source>
        <strain evidence="2 3">EAF2021</strain>
    </source>
</reference>
<proteinExistence type="predicted"/>
<dbReference type="InterPro" id="IPR026906">
    <property type="entry name" value="LRR_5"/>
</dbReference>
<dbReference type="InterPro" id="IPR053139">
    <property type="entry name" value="Surface_bspA-like"/>
</dbReference>
<evidence type="ECO:0000313" key="3">
    <source>
        <dbReference type="Proteomes" id="UP001470230"/>
    </source>
</evidence>
<evidence type="ECO:0000256" key="1">
    <source>
        <dbReference type="SAM" id="MobiDB-lite"/>
    </source>
</evidence>
<dbReference type="Pfam" id="PF13306">
    <property type="entry name" value="LRR_5"/>
    <property type="match status" value="4"/>
</dbReference>
<dbReference type="Gene3D" id="3.80.10.10">
    <property type="entry name" value="Ribonuclease Inhibitor"/>
    <property type="match status" value="3"/>
</dbReference>
<dbReference type="InterPro" id="IPR032675">
    <property type="entry name" value="LRR_dom_sf"/>
</dbReference>
<organism evidence="2 3">
    <name type="scientific">Tritrichomonas musculus</name>
    <dbReference type="NCBI Taxonomy" id="1915356"/>
    <lineage>
        <taxon>Eukaryota</taxon>
        <taxon>Metamonada</taxon>
        <taxon>Parabasalia</taxon>
        <taxon>Tritrichomonadida</taxon>
        <taxon>Tritrichomonadidae</taxon>
        <taxon>Tritrichomonas</taxon>
    </lineage>
</organism>
<sequence>MFVLSYLISLALAEVSYSGTTLTITNEATISAAQVSAHKEATSLVITSTGGVTIQDQAFQGFASLSTVSIQGTQISITSTSFTGCTKITSVSLNSPSLSIQNGAFQSAASLTINYTGASFNANMASFATSNVEAFNIDVTGDCTFGLDAALQSTVKRIILKGATVNLGQQSFQQAKSIELIKVEATKTVTFAIDSFNNAQVSEVQVYAGNDITIVQQAFQQVSEIKLLNLTSGGTISLNIDSFISSTIDEVILKAEKDINVGQQAMQKVKNFNKLTVETHGNFEAAIDSFISSMIHEVFIKCDGTATFIQQSFQNTPDLQNLTVIAGAGINFNIDSFISSNVNYMYLYTNGSVTFVQQAFQNTKNLTYFTIHALGKIDFQIDSFDSSNVTEIDLYTNGSVSFGQQAFQDCHNLTNLTIHSPSDITFGLDSFLNSQIQAINITYYNQTSGPVYLADASTVTFNQGSFQNCNQLVSVDVHTKGNVDIKSNSFQDSKSLKTLNVKADGTADVGSGAFAGCSSLTSHTIDSNGGTIDDGAFSGGSGGKKKKHGSSHKDDDSDDESSAKTLGNFDIKTVYLGTSPNIYVNLNFFITLMKKARNTFGRIVPAPEFIHSAIWVGKEGATDDSVGAIFVYGKYWNKHNLPSYLGKDGAKAYVMTLREFKERYPANDPIKLTAHKNIKLDDFIYRVKLSGKWGAKDYNWPTNNCQHFTAKLIGILRATRETPNNQDWANLPKPVMNSLKLNEEFLEK</sequence>
<comment type="caution">
    <text evidence="2">The sequence shown here is derived from an EMBL/GenBank/DDBJ whole genome shotgun (WGS) entry which is preliminary data.</text>
</comment>
<dbReference type="Proteomes" id="UP001470230">
    <property type="component" value="Unassembled WGS sequence"/>
</dbReference>
<name>A0ABR2JQY0_9EUKA</name>
<dbReference type="EMBL" id="JAPFFF010000010">
    <property type="protein sequence ID" value="KAK8881309.1"/>
    <property type="molecule type" value="Genomic_DNA"/>
</dbReference>
<gene>
    <name evidence="2" type="ORF">M9Y10_004044</name>
</gene>
<keyword evidence="3" id="KW-1185">Reference proteome</keyword>
<dbReference type="PANTHER" id="PTHR45661:SF3">
    <property type="entry name" value="IG-LIKE DOMAIN-CONTAINING PROTEIN"/>
    <property type="match status" value="1"/>
</dbReference>
<dbReference type="SUPFAM" id="SSF52058">
    <property type="entry name" value="L domain-like"/>
    <property type="match status" value="1"/>
</dbReference>
<dbReference type="PANTHER" id="PTHR45661">
    <property type="entry name" value="SURFACE ANTIGEN"/>
    <property type="match status" value="1"/>
</dbReference>
<feature type="region of interest" description="Disordered" evidence="1">
    <location>
        <begin position="536"/>
        <end position="563"/>
    </location>
</feature>